<feature type="domain" description="F-box" evidence="1">
    <location>
        <begin position="34"/>
        <end position="81"/>
    </location>
</feature>
<accession>A0A409XYE9</accession>
<name>A0A409XYE9_9AGAR</name>
<dbReference type="EMBL" id="NHYE01001412">
    <property type="protein sequence ID" value="PPQ95808.1"/>
    <property type="molecule type" value="Genomic_DNA"/>
</dbReference>
<dbReference type="STRING" id="231916.A0A409XYE9"/>
<evidence type="ECO:0000259" key="1">
    <source>
        <dbReference type="PROSITE" id="PS50181"/>
    </source>
</evidence>
<dbReference type="InterPro" id="IPR001810">
    <property type="entry name" value="F-box_dom"/>
</dbReference>
<protein>
    <recommendedName>
        <fullName evidence="1">F-box domain-containing protein</fullName>
    </recommendedName>
</protein>
<dbReference type="AlphaFoldDB" id="A0A409XYE9"/>
<reference evidence="2 3" key="1">
    <citation type="journal article" date="2018" name="Evol. Lett.">
        <title>Horizontal gene cluster transfer increased hallucinogenic mushroom diversity.</title>
        <authorList>
            <person name="Reynolds H.T."/>
            <person name="Vijayakumar V."/>
            <person name="Gluck-Thaler E."/>
            <person name="Korotkin H.B."/>
            <person name="Matheny P.B."/>
            <person name="Slot J.C."/>
        </authorList>
    </citation>
    <scope>NUCLEOTIDE SEQUENCE [LARGE SCALE GENOMIC DNA]</scope>
    <source>
        <strain evidence="2 3">SRW20</strain>
    </source>
</reference>
<evidence type="ECO:0000313" key="2">
    <source>
        <dbReference type="EMBL" id="PPQ95808.1"/>
    </source>
</evidence>
<dbReference type="Proteomes" id="UP000284706">
    <property type="component" value="Unassembled WGS sequence"/>
</dbReference>
<dbReference type="InParanoid" id="A0A409XYE9"/>
<dbReference type="Gene3D" id="1.20.1280.50">
    <property type="match status" value="1"/>
</dbReference>
<organism evidence="2 3">
    <name type="scientific">Gymnopilus dilepis</name>
    <dbReference type="NCBI Taxonomy" id="231916"/>
    <lineage>
        <taxon>Eukaryota</taxon>
        <taxon>Fungi</taxon>
        <taxon>Dikarya</taxon>
        <taxon>Basidiomycota</taxon>
        <taxon>Agaricomycotina</taxon>
        <taxon>Agaricomycetes</taxon>
        <taxon>Agaricomycetidae</taxon>
        <taxon>Agaricales</taxon>
        <taxon>Agaricineae</taxon>
        <taxon>Hymenogastraceae</taxon>
        <taxon>Gymnopilus</taxon>
    </lineage>
</organism>
<keyword evidence="3" id="KW-1185">Reference proteome</keyword>
<dbReference type="SUPFAM" id="SSF81383">
    <property type="entry name" value="F-box domain"/>
    <property type="match status" value="1"/>
</dbReference>
<proteinExistence type="predicted"/>
<dbReference type="InterPro" id="IPR036047">
    <property type="entry name" value="F-box-like_dom_sf"/>
</dbReference>
<dbReference type="PROSITE" id="PS50181">
    <property type="entry name" value="FBOX"/>
    <property type="match status" value="1"/>
</dbReference>
<evidence type="ECO:0000313" key="3">
    <source>
        <dbReference type="Proteomes" id="UP000284706"/>
    </source>
</evidence>
<comment type="caution">
    <text evidence="2">The sequence shown here is derived from an EMBL/GenBank/DDBJ whole genome shotgun (WGS) entry which is preliminary data.</text>
</comment>
<gene>
    <name evidence="2" type="ORF">CVT26_015949</name>
</gene>
<dbReference type="CDD" id="cd09917">
    <property type="entry name" value="F-box_SF"/>
    <property type="match status" value="1"/>
</dbReference>
<dbReference type="OrthoDB" id="3219396at2759"/>
<sequence>MSERVAGRDSLGDSSKEVQGTLGFLELEGDSQGSNGLLSFPPEILLHILSYLDLPDLAALAQVAPSLIPLTNDPVLHTQRLRIVSPSRVNHYLFGKSPQGHLLRPTVGELVQRGVIRGLAIERRWRMGAYFYSLSSIIQYNNSIALHRRHASHILSVQLRRRTTAESQAPTSSLKSLHSSHVLPDVESSSINIARSLLPVVRKLKWSIQRDKLAKVFKESGMRVGVGAWLEGGNGAARKVLPEDEKVRLAVCPDIRKTLGFFERLGRS</sequence>
<dbReference type="Pfam" id="PF12937">
    <property type="entry name" value="F-box-like"/>
    <property type="match status" value="1"/>
</dbReference>